<organism evidence="3 4">
    <name type="scientific">Streptomyces chrestomyceticus JCM 4735</name>
    <dbReference type="NCBI Taxonomy" id="1306181"/>
    <lineage>
        <taxon>Bacteria</taxon>
        <taxon>Bacillati</taxon>
        <taxon>Actinomycetota</taxon>
        <taxon>Actinomycetes</taxon>
        <taxon>Kitasatosporales</taxon>
        <taxon>Streptomycetaceae</taxon>
        <taxon>Streptomyces</taxon>
    </lineage>
</organism>
<gene>
    <name evidence="3" type="ORF">OEIGOIKO_07417</name>
</gene>
<dbReference type="AlphaFoldDB" id="A0A7U9L4R1"/>
<evidence type="ECO:0000313" key="3">
    <source>
        <dbReference type="EMBL" id="GCD39561.1"/>
    </source>
</evidence>
<evidence type="ECO:0000259" key="2">
    <source>
        <dbReference type="Pfam" id="PF07883"/>
    </source>
</evidence>
<dbReference type="Gene3D" id="2.60.120.10">
    <property type="entry name" value="Jelly Rolls"/>
    <property type="match status" value="1"/>
</dbReference>
<sequence>MAITPTTTQEPTTTDDGPSHLVRLDTGPADIAELKRLLRRGARVGNEQFDEDSHLDEVIPKPWGYEYRAYVDEFFDFWALHIDAPHSTSVHVHPRKLTYLLCLGGRGVTAGLDGTSVPIRQGSVVRIAPGAFHGTRNAGDEPLELIEVESPRNKFDLMRLKDDYNRAGTAYESGSLDAPQHPMRKVPAFPHTRMRARTPDGRFRFELRTGMDVFYRRRAQDLFHVPLCVSGAVYSDLEILTAHRQDSRRPHTEMQYLCVSTA</sequence>
<evidence type="ECO:0000313" key="4">
    <source>
        <dbReference type="Proteomes" id="UP000287830"/>
    </source>
</evidence>
<comment type="caution">
    <text evidence="3">The sequence shown here is derived from an EMBL/GenBank/DDBJ whole genome shotgun (WGS) entry which is preliminary data.</text>
</comment>
<feature type="compositionally biased region" description="Low complexity" evidence="1">
    <location>
        <begin position="1"/>
        <end position="14"/>
    </location>
</feature>
<dbReference type="RefSeq" id="WP_078659543.1">
    <property type="nucleotide sequence ID" value="NZ_BHZC01000001.1"/>
</dbReference>
<dbReference type="EMBL" id="BHZC01000001">
    <property type="protein sequence ID" value="GCD39561.1"/>
    <property type="molecule type" value="Genomic_DNA"/>
</dbReference>
<dbReference type="GeneID" id="95626078"/>
<dbReference type="OrthoDB" id="4060574at2"/>
<dbReference type="InterPro" id="IPR014710">
    <property type="entry name" value="RmlC-like_jellyroll"/>
</dbReference>
<accession>A0A7U9L4R1</accession>
<name>A0A7U9L4R1_9ACTN</name>
<dbReference type="InterPro" id="IPR011051">
    <property type="entry name" value="RmlC_Cupin_sf"/>
</dbReference>
<proteinExistence type="predicted"/>
<reference evidence="3 4" key="1">
    <citation type="submission" date="2018-11" db="EMBL/GenBank/DDBJ databases">
        <title>Whole genome sequence of Streptomyces chrestomyceticus NBRC 13444(T).</title>
        <authorList>
            <person name="Komaki H."/>
            <person name="Tamura T."/>
        </authorList>
    </citation>
    <scope>NUCLEOTIDE SEQUENCE [LARGE SCALE GENOMIC DNA]</scope>
    <source>
        <strain evidence="3 4">NBRC 13444</strain>
    </source>
</reference>
<dbReference type="Proteomes" id="UP000287830">
    <property type="component" value="Unassembled WGS sequence"/>
</dbReference>
<feature type="region of interest" description="Disordered" evidence="1">
    <location>
        <begin position="1"/>
        <end position="24"/>
    </location>
</feature>
<dbReference type="InterPro" id="IPR013096">
    <property type="entry name" value="Cupin_2"/>
</dbReference>
<protein>
    <recommendedName>
        <fullName evidence="2">Cupin type-2 domain-containing protein</fullName>
    </recommendedName>
</protein>
<feature type="domain" description="Cupin type-2" evidence="2">
    <location>
        <begin position="87"/>
        <end position="148"/>
    </location>
</feature>
<evidence type="ECO:0000256" key="1">
    <source>
        <dbReference type="SAM" id="MobiDB-lite"/>
    </source>
</evidence>
<dbReference type="SUPFAM" id="SSF51182">
    <property type="entry name" value="RmlC-like cupins"/>
    <property type="match status" value="1"/>
</dbReference>
<dbReference type="Pfam" id="PF07883">
    <property type="entry name" value="Cupin_2"/>
    <property type="match status" value="1"/>
</dbReference>